<dbReference type="SMART" id="SM00852">
    <property type="entry name" value="MoCF_biosynth"/>
    <property type="match status" value="1"/>
</dbReference>
<evidence type="ECO:0000259" key="6">
    <source>
        <dbReference type="SMART" id="SM00852"/>
    </source>
</evidence>
<keyword evidence="3 5" id="KW-0500">Molybdenum</keyword>
<dbReference type="SUPFAM" id="SSF63867">
    <property type="entry name" value="MoeA C-terminal domain-like"/>
    <property type="match status" value="1"/>
</dbReference>
<evidence type="ECO:0000313" key="8">
    <source>
        <dbReference type="Proteomes" id="UP001501084"/>
    </source>
</evidence>
<dbReference type="EMBL" id="BAAAOP010000005">
    <property type="protein sequence ID" value="GAA2186865.1"/>
    <property type="molecule type" value="Genomic_DNA"/>
</dbReference>
<dbReference type="NCBIfam" id="NF045515">
    <property type="entry name" value="Glp_gephyrin"/>
    <property type="match status" value="1"/>
</dbReference>
<proteinExistence type="inferred from homology"/>
<comment type="catalytic activity">
    <reaction evidence="4">
        <text>adenylyl-molybdopterin + molybdate = Mo-molybdopterin + AMP + H(+)</text>
        <dbReference type="Rhea" id="RHEA:35047"/>
        <dbReference type="ChEBI" id="CHEBI:15378"/>
        <dbReference type="ChEBI" id="CHEBI:36264"/>
        <dbReference type="ChEBI" id="CHEBI:62727"/>
        <dbReference type="ChEBI" id="CHEBI:71302"/>
        <dbReference type="ChEBI" id="CHEBI:456215"/>
        <dbReference type="EC" id="2.10.1.1"/>
    </reaction>
</comment>
<evidence type="ECO:0000256" key="4">
    <source>
        <dbReference type="ARBA" id="ARBA00047317"/>
    </source>
</evidence>
<dbReference type="PANTHER" id="PTHR10192:SF5">
    <property type="entry name" value="GEPHYRIN"/>
    <property type="match status" value="1"/>
</dbReference>
<dbReference type="Proteomes" id="UP001501084">
    <property type="component" value="Unassembled WGS sequence"/>
</dbReference>
<comment type="function">
    <text evidence="1 5">Catalyzes the insertion of molybdate into adenylated molybdopterin with the concomitant release of AMP.</text>
</comment>
<evidence type="ECO:0000313" key="7">
    <source>
        <dbReference type="EMBL" id="GAA2186865.1"/>
    </source>
</evidence>
<protein>
    <recommendedName>
        <fullName evidence="5">Molybdopterin molybdenumtransferase</fullName>
        <ecNumber evidence="5">2.10.1.1</ecNumber>
    </recommendedName>
</protein>
<keyword evidence="8" id="KW-1185">Reference proteome</keyword>
<comment type="caution">
    <text evidence="7">The sequence shown here is derived from an EMBL/GenBank/DDBJ whole genome shotgun (WGS) entry which is preliminary data.</text>
</comment>
<keyword evidence="5" id="KW-0460">Magnesium</keyword>
<dbReference type="InterPro" id="IPR036688">
    <property type="entry name" value="MoeA_C_domain_IV_sf"/>
</dbReference>
<comment type="cofactor">
    <cofactor evidence="5">
        <name>Mg(2+)</name>
        <dbReference type="ChEBI" id="CHEBI:18420"/>
    </cofactor>
</comment>
<dbReference type="InterPro" id="IPR005110">
    <property type="entry name" value="MoeA_linker/N"/>
</dbReference>
<organism evidence="7 8">
    <name type="scientific">Leucobacter alluvii</name>
    <dbReference type="NCBI Taxonomy" id="340321"/>
    <lineage>
        <taxon>Bacteria</taxon>
        <taxon>Bacillati</taxon>
        <taxon>Actinomycetota</taxon>
        <taxon>Actinomycetes</taxon>
        <taxon>Micrococcales</taxon>
        <taxon>Microbacteriaceae</taxon>
        <taxon>Leucobacter</taxon>
    </lineage>
</organism>
<feature type="domain" description="MoaB/Mog" evidence="6">
    <location>
        <begin position="202"/>
        <end position="348"/>
    </location>
</feature>
<keyword evidence="5" id="KW-0479">Metal-binding</keyword>
<comment type="pathway">
    <text evidence="5">Cofactor biosynthesis; molybdopterin biosynthesis.</text>
</comment>
<dbReference type="Pfam" id="PF03453">
    <property type="entry name" value="MoeA_N"/>
    <property type="match status" value="1"/>
</dbReference>
<dbReference type="RefSeq" id="WP_346057562.1">
    <property type="nucleotide sequence ID" value="NZ_BAAAOP010000005.1"/>
</dbReference>
<evidence type="ECO:0000256" key="3">
    <source>
        <dbReference type="ARBA" id="ARBA00022505"/>
    </source>
</evidence>
<dbReference type="SUPFAM" id="SSF63882">
    <property type="entry name" value="MoeA N-terminal region -like"/>
    <property type="match status" value="1"/>
</dbReference>
<reference evidence="7 8" key="1">
    <citation type="journal article" date="2019" name="Int. J. Syst. Evol. Microbiol.">
        <title>The Global Catalogue of Microorganisms (GCM) 10K type strain sequencing project: providing services to taxonomists for standard genome sequencing and annotation.</title>
        <authorList>
            <consortium name="The Broad Institute Genomics Platform"/>
            <consortium name="The Broad Institute Genome Sequencing Center for Infectious Disease"/>
            <person name="Wu L."/>
            <person name="Ma J."/>
        </authorList>
    </citation>
    <scope>NUCLEOTIDE SEQUENCE [LARGE SCALE GENOMIC DNA]</scope>
    <source>
        <strain evidence="7 8">JCM 14919</strain>
    </source>
</reference>
<dbReference type="InterPro" id="IPR036135">
    <property type="entry name" value="MoeA_linker/N_sf"/>
</dbReference>
<evidence type="ECO:0000256" key="2">
    <source>
        <dbReference type="ARBA" id="ARBA00010763"/>
    </source>
</evidence>
<accession>A0ABN3B475</accession>
<dbReference type="InterPro" id="IPR036425">
    <property type="entry name" value="MoaB/Mog-like_dom_sf"/>
</dbReference>
<name>A0ABN3B475_9MICO</name>
<dbReference type="SUPFAM" id="SSF53218">
    <property type="entry name" value="Molybdenum cofactor biosynthesis proteins"/>
    <property type="match status" value="1"/>
</dbReference>
<sequence>MRSHAEHAAVVAELVLPLLEDLALRAPELIPIDDRALSGRVAAHDIAAALALPPFDNSQMDGYAVRTADFTGAPPFALTVGPTAAAGDPPFMCPPGVACPVMTGAAVPFGADAVIPIEQADPPRFGRLHRPTGTPLPLASPEETVAFAEAPSAGAFVRAQGSDHRPGAPLLRAGTRLRPTSIGLLASAGISTVPVRLRPRVLLLSTGDEVTAPGEPLGPGRIYDANAPMLAAALREAGADVTTRRVADRPEALRACIEAAGTHDLLVTSGGISAGAFEVVRDAFGGDSDAAHSTGDISFTGIAMQPGGPQGAGSIVVDGRRLVTLCFPGNPVSSAISAELFLLPLLRAYAGAPAHGERSTAVLAHDADSPEHKHQVRRGRFLDDGTVALTPPSSHLLADLARAELLAHIPIGVAHLAAGSPIEIQRFDV</sequence>
<gene>
    <name evidence="7" type="ORF">GCM10009786_09270</name>
</gene>
<keyword evidence="5" id="KW-0808">Transferase</keyword>
<dbReference type="EC" id="2.10.1.1" evidence="5"/>
<keyword evidence="5" id="KW-0501">Molybdenum cofactor biosynthesis</keyword>
<dbReference type="Gene3D" id="3.40.980.10">
    <property type="entry name" value="MoaB/Mog-like domain"/>
    <property type="match status" value="1"/>
</dbReference>
<dbReference type="PANTHER" id="PTHR10192">
    <property type="entry name" value="MOLYBDOPTERIN BIOSYNTHESIS PROTEIN"/>
    <property type="match status" value="1"/>
</dbReference>
<dbReference type="Gene3D" id="2.170.190.11">
    <property type="entry name" value="Molybdopterin biosynthesis moea protein, domain 3"/>
    <property type="match status" value="1"/>
</dbReference>
<dbReference type="Gene3D" id="3.90.105.10">
    <property type="entry name" value="Molybdopterin biosynthesis moea protein, domain 2"/>
    <property type="match status" value="1"/>
</dbReference>
<dbReference type="CDD" id="cd00887">
    <property type="entry name" value="MoeA"/>
    <property type="match status" value="1"/>
</dbReference>
<dbReference type="Pfam" id="PF00994">
    <property type="entry name" value="MoCF_biosynth"/>
    <property type="match status" value="1"/>
</dbReference>
<dbReference type="Gene3D" id="2.40.340.10">
    <property type="entry name" value="MoeA, C-terminal, domain IV"/>
    <property type="match status" value="1"/>
</dbReference>
<evidence type="ECO:0000256" key="1">
    <source>
        <dbReference type="ARBA" id="ARBA00002901"/>
    </source>
</evidence>
<comment type="similarity">
    <text evidence="2 5">Belongs to the MoeA family.</text>
</comment>
<dbReference type="InterPro" id="IPR001453">
    <property type="entry name" value="MoaB/Mog_dom"/>
</dbReference>
<dbReference type="InterPro" id="IPR038987">
    <property type="entry name" value="MoeA-like"/>
</dbReference>
<evidence type="ECO:0000256" key="5">
    <source>
        <dbReference type="RuleBase" id="RU365090"/>
    </source>
</evidence>